<dbReference type="Pfam" id="PF09972">
    <property type="entry name" value="DUF2207"/>
    <property type="match status" value="1"/>
</dbReference>
<keyword evidence="1" id="KW-0472">Membrane</keyword>
<dbReference type="InterPro" id="IPR018702">
    <property type="entry name" value="DUF2207"/>
</dbReference>
<organism evidence="4 5">
    <name type="scientific">Intestinibaculum porci</name>
    <dbReference type="NCBI Taxonomy" id="2487118"/>
    <lineage>
        <taxon>Bacteria</taxon>
        <taxon>Bacillati</taxon>
        <taxon>Bacillota</taxon>
        <taxon>Erysipelotrichia</taxon>
        <taxon>Erysipelotrichales</taxon>
        <taxon>Erysipelotrichaceae</taxon>
        <taxon>Intestinibaculum</taxon>
    </lineage>
</organism>
<keyword evidence="1" id="KW-0812">Transmembrane</keyword>
<evidence type="ECO:0000259" key="3">
    <source>
        <dbReference type="Pfam" id="PF20990"/>
    </source>
</evidence>
<accession>A0A3G9J3B3</accession>
<feature type="domain" description="Predicted membrane protein YciQ-like C-terminal" evidence="3">
    <location>
        <begin position="439"/>
        <end position="489"/>
    </location>
</feature>
<sequence length="562" mass="63560">MAKENAIASMDIKCTIDAQGTGTFTETWDMNVSSGTEVYKTFNQMEEKKLSIISVSDGHKTYENIGDWDVDASRSEKAYKCGINETDSGYELCFGIGNYGHKTYTMKYKITHLVNKYKDAYAINYAFMSDMSIDVGKATVLIASKAQRFSAAKDKIWGFGYDGRCDFMQDGKIYMTTNGRIHKLQLLAKLSHAYGSPDTSYSDQSWKDVYDDAMEGASFSKKENDNVSYEMGEASDDENDWLFFLIFGVIVIVALLVIIYKIIEMSVRKTSKDHFDDGSVFDPKEVHPFRDIPTKDINYFYYLAYQMGIAFKDGGIMSAYVLKWIKDEQIQLTESKEGLFKKQTFNIDFHKPLNTDNKVEKELYEMFRKAAGANQILETKEFDRYCRDHYEQVRGFFGKALAAGGKVLTDQHLRIKRDYKKVLCFDIDTNHSIYPTAIRDDVEHIMGLKKFLLDQHNMEEKKAIEVHLWQEYLMYASILGIADEVEKQLKNIQPHFYSPESDYYAYFRAWYIMDTFIPSGITSANHAYTTANSGSAFAGGGGGASFGGGGGGFSGGGGGGVR</sequence>
<protein>
    <recommendedName>
        <fullName evidence="6">DUF2207 domain-containing protein</fullName>
    </recommendedName>
</protein>
<proteinExistence type="predicted"/>
<dbReference type="AlphaFoldDB" id="A0A3G9J3B3"/>
<evidence type="ECO:0000259" key="2">
    <source>
        <dbReference type="Pfam" id="PF09972"/>
    </source>
</evidence>
<dbReference type="Pfam" id="PF20990">
    <property type="entry name" value="DUF2207_C"/>
    <property type="match status" value="1"/>
</dbReference>
<evidence type="ECO:0000313" key="5">
    <source>
        <dbReference type="Proteomes" id="UP000268059"/>
    </source>
</evidence>
<evidence type="ECO:0000256" key="1">
    <source>
        <dbReference type="SAM" id="Phobius"/>
    </source>
</evidence>
<reference evidence="4 5" key="1">
    <citation type="submission" date="2018-11" db="EMBL/GenBank/DDBJ databases">
        <title>Novel Erysipelotrichaceae bacterium isolated from small intestine of a swine.</title>
        <authorList>
            <person name="Kim J.S."/>
            <person name="Choe H."/>
            <person name="Lee Y.R."/>
            <person name="Kim K.M."/>
            <person name="Park D.S."/>
        </authorList>
    </citation>
    <scope>NUCLEOTIDE SEQUENCE [LARGE SCALE GENOMIC DNA]</scope>
    <source>
        <strain evidence="4 5">SG0102</strain>
    </source>
</reference>
<gene>
    <name evidence="4" type="ORF">SG0102_01900</name>
</gene>
<evidence type="ECO:0000313" key="4">
    <source>
        <dbReference type="EMBL" id="BBH25256.1"/>
    </source>
</evidence>
<dbReference type="InParanoid" id="A0A3G9J3B3"/>
<feature type="domain" description="DUF2207" evidence="2">
    <location>
        <begin position="7"/>
        <end position="147"/>
    </location>
</feature>
<dbReference type="InterPro" id="IPR048389">
    <property type="entry name" value="YciQ-like_C"/>
</dbReference>
<keyword evidence="1" id="KW-1133">Transmembrane helix</keyword>
<dbReference type="RefSeq" id="WP_162300168.1">
    <property type="nucleotide sequence ID" value="NZ_AP019309.1"/>
</dbReference>
<dbReference type="EMBL" id="AP019309">
    <property type="protein sequence ID" value="BBH25256.1"/>
    <property type="molecule type" value="Genomic_DNA"/>
</dbReference>
<keyword evidence="5" id="KW-1185">Reference proteome</keyword>
<dbReference type="KEGG" id="ebm:SG0102_01900"/>
<name>A0A3G9J3B3_9FIRM</name>
<dbReference type="Proteomes" id="UP000268059">
    <property type="component" value="Chromosome"/>
</dbReference>
<evidence type="ECO:0008006" key="6">
    <source>
        <dbReference type="Google" id="ProtNLM"/>
    </source>
</evidence>
<feature type="transmembrane region" description="Helical" evidence="1">
    <location>
        <begin position="241"/>
        <end position="263"/>
    </location>
</feature>